<dbReference type="InterPro" id="IPR006119">
    <property type="entry name" value="Resolv_N"/>
</dbReference>
<organism evidence="2 3">
    <name type="scientific">Lysobacter enzymogenes</name>
    <dbReference type="NCBI Taxonomy" id="69"/>
    <lineage>
        <taxon>Bacteria</taxon>
        <taxon>Pseudomonadati</taxon>
        <taxon>Pseudomonadota</taxon>
        <taxon>Gammaproteobacteria</taxon>
        <taxon>Lysobacterales</taxon>
        <taxon>Lysobacteraceae</taxon>
        <taxon>Lysobacter</taxon>
    </lineage>
</organism>
<reference evidence="2 3" key="1">
    <citation type="submission" date="2018-10" db="EMBL/GenBank/DDBJ databases">
        <title>The genome of Lysobacter enzymogenes OH11.</title>
        <authorList>
            <person name="Liu F."/>
            <person name="Zhao Y."/>
            <person name="Qian G."/>
            <person name="Chen Y."/>
            <person name="Xu H."/>
        </authorList>
    </citation>
    <scope>NUCLEOTIDE SEQUENCE [LARGE SCALE GENOMIC DNA]</scope>
    <source>
        <strain evidence="2 3">OH11</strain>
    </source>
</reference>
<proteinExistence type="predicted"/>
<dbReference type="Gene3D" id="3.40.50.1390">
    <property type="entry name" value="Resolvase, N-terminal catalytic domain"/>
    <property type="match status" value="1"/>
</dbReference>
<dbReference type="InterPro" id="IPR036162">
    <property type="entry name" value="Resolvase-like_N_sf"/>
</dbReference>
<dbReference type="EMBL" id="RCTY01000006">
    <property type="protein sequence ID" value="ROU08960.1"/>
    <property type="molecule type" value="Genomic_DNA"/>
</dbReference>
<name>A0A3N2RNC4_LYSEN</name>
<evidence type="ECO:0000313" key="2">
    <source>
        <dbReference type="EMBL" id="ROU08960.1"/>
    </source>
</evidence>
<feature type="domain" description="Resolvase/invertase-type recombinase catalytic" evidence="1">
    <location>
        <begin position="7"/>
        <end position="58"/>
    </location>
</feature>
<dbReference type="GO" id="GO:0003677">
    <property type="term" value="F:DNA binding"/>
    <property type="evidence" value="ECO:0007669"/>
    <property type="project" value="InterPro"/>
</dbReference>
<dbReference type="AlphaFoldDB" id="A0A3N2RNC4"/>
<dbReference type="RefSeq" id="WP_123645921.1">
    <property type="nucleotide sequence ID" value="NZ_RCTY01000006.1"/>
</dbReference>
<dbReference type="GO" id="GO:0000150">
    <property type="term" value="F:DNA strand exchange activity"/>
    <property type="evidence" value="ECO:0007669"/>
    <property type="project" value="InterPro"/>
</dbReference>
<sequence>MRSSFASRLSRSLRDFHKLWDLLAEHNVEFVSVTQQFNTTDAISRLMLNVLLSFGQFRKLPRQAQSSEVELPADRWRASVGV</sequence>
<gene>
    <name evidence="2" type="ORF">D9T17_02450</name>
</gene>
<dbReference type="Pfam" id="PF00239">
    <property type="entry name" value="Resolvase"/>
    <property type="match status" value="1"/>
</dbReference>
<dbReference type="Proteomes" id="UP000275910">
    <property type="component" value="Unassembled WGS sequence"/>
</dbReference>
<evidence type="ECO:0000313" key="3">
    <source>
        <dbReference type="Proteomes" id="UP000275910"/>
    </source>
</evidence>
<dbReference type="SUPFAM" id="SSF53041">
    <property type="entry name" value="Resolvase-like"/>
    <property type="match status" value="1"/>
</dbReference>
<protein>
    <recommendedName>
        <fullName evidence="1">Resolvase/invertase-type recombinase catalytic domain-containing protein</fullName>
    </recommendedName>
</protein>
<evidence type="ECO:0000259" key="1">
    <source>
        <dbReference type="Pfam" id="PF00239"/>
    </source>
</evidence>
<comment type="caution">
    <text evidence="2">The sequence shown here is derived from an EMBL/GenBank/DDBJ whole genome shotgun (WGS) entry which is preliminary data.</text>
</comment>
<accession>A0A3N2RNC4</accession>